<keyword evidence="3" id="KW-1185">Reference proteome</keyword>
<protein>
    <submittedName>
        <fullName evidence="2">Uncharacterized protein</fullName>
    </submittedName>
</protein>
<name>E9DZ02_METAQ</name>
<dbReference type="AlphaFoldDB" id="E9DZ02"/>
<evidence type="ECO:0000313" key="2">
    <source>
        <dbReference type="EMBL" id="EFY91179.1"/>
    </source>
</evidence>
<dbReference type="KEGG" id="maw:19247161"/>
<feature type="region of interest" description="Disordered" evidence="1">
    <location>
        <begin position="76"/>
        <end position="102"/>
    </location>
</feature>
<feature type="compositionally biased region" description="Polar residues" evidence="1">
    <location>
        <begin position="1"/>
        <end position="12"/>
    </location>
</feature>
<organism evidence="3">
    <name type="scientific">Metarhizium acridum (strain CQMa 102)</name>
    <dbReference type="NCBI Taxonomy" id="655827"/>
    <lineage>
        <taxon>Eukaryota</taxon>
        <taxon>Fungi</taxon>
        <taxon>Dikarya</taxon>
        <taxon>Ascomycota</taxon>
        <taxon>Pezizomycotina</taxon>
        <taxon>Sordariomycetes</taxon>
        <taxon>Hypocreomycetidae</taxon>
        <taxon>Hypocreales</taxon>
        <taxon>Clavicipitaceae</taxon>
        <taxon>Metarhizium</taxon>
    </lineage>
</organism>
<gene>
    <name evidence="2" type="ORF">MAC_02850</name>
</gene>
<feature type="region of interest" description="Disordered" evidence="1">
    <location>
        <begin position="1"/>
        <end position="55"/>
    </location>
</feature>
<dbReference type="InParanoid" id="E9DZ02"/>
<dbReference type="eggNOG" id="ENOG502RN33">
    <property type="taxonomic scope" value="Eukaryota"/>
</dbReference>
<dbReference type="OrthoDB" id="4940324at2759"/>
<accession>E9DZ02</accession>
<proteinExistence type="predicted"/>
<reference evidence="2 3" key="1">
    <citation type="journal article" date="2011" name="PLoS Genet.">
        <title>Genome sequencing and comparative transcriptomics of the model entomopathogenic fungi Metarhizium anisopliae and M. acridum.</title>
        <authorList>
            <person name="Gao Q."/>
            <person name="Jin K."/>
            <person name="Ying S.H."/>
            <person name="Zhang Y."/>
            <person name="Xiao G."/>
            <person name="Shang Y."/>
            <person name="Duan Z."/>
            <person name="Hu X."/>
            <person name="Xie X.Q."/>
            <person name="Zhou G."/>
            <person name="Peng G."/>
            <person name="Luo Z."/>
            <person name="Huang W."/>
            <person name="Wang B."/>
            <person name="Fang W."/>
            <person name="Wang S."/>
            <person name="Zhong Y."/>
            <person name="Ma L.J."/>
            <person name="St Leger R.J."/>
            <person name="Zhao G.P."/>
            <person name="Pei Y."/>
            <person name="Feng M.G."/>
            <person name="Xia Y."/>
            <person name="Wang C."/>
        </authorList>
    </citation>
    <scope>NUCLEOTIDE SEQUENCE [LARGE SCALE GENOMIC DNA]</scope>
    <source>
        <strain evidence="2 3">CQMa 102</strain>
    </source>
</reference>
<dbReference type="HOGENOM" id="CLU_1042369_0_0_1"/>
<sequence>MLAPSSQQSGLQGNVECNKLGADSLLDNGPGSRAQDQQEANRETEQGVGQGAPREIKRKIARIVARVFAREIPRDTTQEVTQEVTPREIIPQEDAPQEDAPQQVAQDIQQPVNQPANQQIQLIRATMTRESRWLQLTFPVGSDRLVDEFCTEVNRNLSIMRTTIASSAYIPDPGPGCRVMLPVHGLVRVTPPPTPTLYFGSQRAAKRFKKHTFVFEHPSEDEESQKALYMPDMSIGVFREKLSSKGSRVWSWWPNPNSHLRSRPFRL</sequence>
<evidence type="ECO:0000256" key="1">
    <source>
        <dbReference type="SAM" id="MobiDB-lite"/>
    </source>
</evidence>
<dbReference type="RefSeq" id="XP_007809190.1">
    <property type="nucleotide sequence ID" value="XM_007810999.1"/>
</dbReference>
<dbReference type="GeneID" id="19247161"/>
<dbReference type="Proteomes" id="UP000002499">
    <property type="component" value="Unassembled WGS sequence"/>
</dbReference>
<evidence type="ECO:0000313" key="3">
    <source>
        <dbReference type="Proteomes" id="UP000002499"/>
    </source>
</evidence>
<dbReference type="EMBL" id="GL698484">
    <property type="protein sequence ID" value="EFY91179.1"/>
    <property type="molecule type" value="Genomic_DNA"/>
</dbReference>